<keyword evidence="8" id="KW-0902">Two-component regulatory system</keyword>
<evidence type="ECO:0000259" key="10">
    <source>
        <dbReference type="Pfam" id="PF02518"/>
    </source>
</evidence>
<evidence type="ECO:0000259" key="11">
    <source>
        <dbReference type="Pfam" id="PF07730"/>
    </source>
</evidence>
<feature type="transmembrane region" description="Helical" evidence="9">
    <location>
        <begin position="114"/>
        <end position="132"/>
    </location>
</feature>
<accession>A0A0C5VF27</accession>
<dbReference type="InterPro" id="IPR003594">
    <property type="entry name" value="HATPase_dom"/>
</dbReference>
<feature type="transmembrane region" description="Helical" evidence="9">
    <location>
        <begin position="166"/>
        <end position="187"/>
    </location>
</feature>
<dbReference type="PANTHER" id="PTHR24421">
    <property type="entry name" value="NITRATE/NITRITE SENSOR PROTEIN NARX-RELATED"/>
    <property type="match status" value="1"/>
</dbReference>
<dbReference type="InterPro" id="IPR011712">
    <property type="entry name" value="Sig_transdc_His_kin_sub3_dim/P"/>
</dbReference>
<keyword evidence="6 12" id="KW-0418">Kinase</keyword>
<dbReference type="AlphaFoldDB" id="A0A0C5VF27"/>
<feature type="domain" description="Signal transduction histidine kinase subgroup 3 dimerisation and phosphoacceptor" evidence="11">
    <location>
        <begin position="219"/>
        <end position="283"/>
    </location>
</feature>
<dbReference type="Proteomes" id="UP000032266">
    <property type="component" value="Chromosome"/>
</dbReference>
<keyword evidence="9" id="KW-0472">Membrane</keyword>
<dbReference type="PANTHER" id="PTHR24421:SF10">
    <property type="entry name" value="NITRATE_NITRITE SENSOR PROTEIN NARQ"/>
    <property type="match status" value="1"/>
</dbReference>
<dbReference type="Gene3D" id="3.30.565.10">
    <property type="entry name" value="Histidine kinase-like ATPase, C-terminal domain"/>
    <property type="match status" value="1"/>
</dbReference>
<sequence length="416" mass="48122">MQPRKPDIVSQWDHDVFPVLKKSLTIWFLIQFVVSVIMAIILGRLEDLYTYRIFFPISLLALIFFLSAPVFQRWFGSYYPLVFIAILLLIPAVMINTRFWLEPQTYQRDVFIDFYHQIPFLFVAMIFTAWFYRHKGVLLFSVLITLIDLPLFWFRLDPISENHEVWYLLCFRLIIILFIGHVMAGMVKYAHEQGNRLAQSNTHLLNYHETLEQLAANRERASMARELHDTLAHSLTALTVQLEVTKALIEADPQQAKTAVQTALDTARDGLKETRFALQNLRSGRIEQMGLVTGLNKLLTELGDSIDVDVSLPDETDINKLDQHLQNTLYRIAQEAIHNVKKHANASHLSLRMECDFNRIYLEIRDDGRGFNLTDHDRDCFGIKGMKERAMLARGELAVISRPEKGTRVVATFAIE</sequence>
<proteinExistence type="predicted"/>
<dbReference type="OrthoDB" id="9797605at2"/>
<dbReference type="InterPro" id="IPR050482">
    <property type="entry name" value="Sensor_HK_TwoCompSys"/>
</dbReference>
<dbReference type="RefSeq" id="WP_044619496.1">
    <property type="nucleotide sequence ID" value="NZ_CP007142.1"/>
</dbReference>
<dbReference type="Gene3D" id="1.20.5.1930">
    <property type="match status" value="1"/>
</dbReference>
<evidence type="ECO:0000256" key="7">
    <source>
        <dbReference type="ARBA" id="ARBA00022840"/>
    </source>
</evidence>
<comment type="catalytic activity">
    <reaction evidence="1">
        <text>ATP + protein L-histidine = ADP + protein N-phospho-L-histidine.</text>
        <dbReference type="EC" id="2.7.13.3"/>
    </reaction>
</comment>
<feature type="transmembrane region" description="Helical" evidence="9">
    <location>
        <begin position="137"/>
        <end position="154"/>
    </location>
</feature>
<dbReference type="GO" id="GO:0000155">
    <property type="term" value="F:phosphorelay sensor kinase activity"/>
    <property type="evidence" value="ECO:0007669"/>
    <property type="project" value="InterPro"/>
</dbReference>
<evidence type="ECO:0000256" key="8">
    <source>
        <dbReference type="ARBA" id="ARBA00023012"/>
    </source>
</evidence>
<dbReference type="Pfam" id="PF07730">
    <property type="entry name" value="HisKA_3"/>
    <property type="match status" value="1"/>
</dbReference>
<organism evidence="12 13">
    <name type="scientific">Gynuella sunshinyii YC6258</name>
    <dbReference type="NCBI Taxonomy" id="1445510"/>
    <lineage>
        <taxon>Bacteria</taxon>
        <taxon>Pseudomonadati</taxon>
        <taxon>Pseudomonadota</taxon>
        <taxon>Gammaproteobacteria</taxon>
        <taxon>Oceanospirillales</taxon>
        <taxon>Saccharospirillaceae</taxon>
        <taxon>Gynuella</taxon>
    </lineage>
</organism>
<dbReference type="GO" id="GO:0046983">
    <property type="term" value="F:protein dimerization activity"/>
    <property type="evidence" value="ECO:0007669"/>
    <property type="project" value="InterPro"/>
</dbReference>
<evidence type="ECO:0000256" key="9">
    <source>
        <dbReference type="SAM" id="Phobius"/>
    </source>
</evidence>
<feature type="domain" description="Histidine kinase/HSP90-like ATPase" evidence="10">
    <location>
        <begin position="326"/>
        <end position="413"/>
    </location>
</feature>
<evidence type="ECO:0000256" key="4">
    <source>
        <dbReference type="ARBA" id="ARBA00022679"/>
    </source>
</evidence>
<evidence type="ECO:0000256" key="3">
    <source>
        <dbReference type="ARBA" id="ARBA00022553"/>
    </source>
</evidence>
<dbReference type="HOGENOM" id="CLU_660162_0_0_6"/>
<keyword evidence="9" id="KW-0812">Transmembrane</keyword>
<keyword evidence="9" id="KW-1133">Transmembrane helix</keyword>
<keyword evidence="5" id="KW-0547">Nucleotide-binding</keyword>
<dbReference type="CDD" id="cd16917">
    <property type="entry name" value="HATPase_UhpB-NarQ-NarX-like"/>
    <property type="match status" value="1"/>
</dbReference>
<keyword evidence="3" id="KW-0597">Phosphoprotein</keyword>
<dbReference type="InterPro" id="IPR036890">
    <property type="entry name" value="HATPase_C_sf"/>
</dbReference>
<dbReference type="GO" id="GO:0016020">
    <property type="term" value="C:membrane"/>
    <property type="evidence" value="ECO:0007669"/>
    <property type="project" value="InterPro"/>
</dbReference>
<dbReference type="EC" id="2.7.13.3" evidence="2"/>
<name>A0A0C5VF27_9GAMM</name>
<dbReference type="STRING" id="1445510.YC6258_05842"/>
<evidence type="ECO:0000256" key="5">
    <source>
        <dbReference type="ARBA" id="ARBA00022741"/>
    </source>
</evidence>
<keyword evidence="7" id="KW-0067">ATP-binding</keyword>
<dbReference type="Pfam" id="PF02518">
    <property type="entry name" value="HATPase_c"/>
    <property type="match status" value="1"/>
</dbReference>
<evidence type="ECO:0000313" key="13">
    <source>
        <dbReference type="Proteomes" id="UP000032266"/>
    </source>
</evidence>
<protein>
    <recommendedName>
        <fullName evidence="2">histidine kinase</fullName>
        <ecNumber evidence="2">2.7.13.3</ecNumber>
    </recommendedName>
</protein>
<feature type="transmembrane region" description="Helical" evidence="9">
    <location>
        <begin position="49"/>
        <end position="71"/>
    </location>
</feature>
<evidence type="ECO:0000313" key="12">
    <source>
        <dbReference type="EMBL" id="AJQ97870.1"/>
    </source>
</evidence>
<dbReference type="KEGG" id="gsn:YC6258_05842"/>
<evidence type="ECO:0000256" key="6">
    <source>
        <dbReference type="ARBA" id="ARBA00022777"/>
    </source>
</evidence>
<dbReference type="EMBL" id="CP007142">
    <property type="protein sequence ID" value="AJQ97870.1"/>
    <property type="molecule type" value="Genomic_DNA"/>
</dbReference>
<feature type="transmembrane region" description="Helical" evidence="9">
    <location>
        <begin position="78"/>
        <end position="94"/>
    </location>
</feature>
<gene>
    <name evidence="12" type="ORF">YC6258_05842</name>
</gene>
<reference evidence="12 13" key="1">
    <citation type="submission" date="2014-01" db="EMBL/GenBank/DDBJ databases">
        <title>Full genme sequencing of cellulolytic bacterium Gynuella sunshinyii YC6258T gen. nov., sp. nov.</title>
        <authorList>
            <person name="Khan H."/>
            <person name="Chung E.J."/>
            <person name="Chung Y.R."/>
        </authorList>
    </citation>
    <scope>NUCLEOTIDE SEQUENCE [LARGE SCALE GENOMIC DNA]</scope>
    <source>
        <strain evidence="12 13">YC6258</strain>
    </source>
</reference>
<feature type="transmembrane region" description="Helical" evidence="9">
    <location>
        <begin position="24"/>
        <end position="43"/>
    </location>
</feature>
<dbReference type="SUPFAM" id="SSF55874">
    <property type="entry name" value="ATPase domain of HSP90 chaperone/DNA topoisomerase II/histidine kinase"/>
    <property type="match status" value="1"/>
</dbReference>
<evidence type="ECO:0000256" key="1">
    <source>
        <dbReference type="ARBA" id="ARBA00000085"/>
    </source>
</evidence>
<keyword evidence="13" id="KW-1185">Reference proteome</keyword>
<evidence type="ECO:0000256" key="2">
    <source>
        <dbReference type="ARBA" id="ARBA00012438"/>
    </source>
</evidence>
<dbReference type="GO" id="GO:0005524">
    <property type="term" value="F:ATP binding"/>
    <property type="evidence" value="ECO:0007669"/>
    <property type="project" value="UniProtKB-KW"/>
</dbReference>
<keyword evidence="4" id="KW-0808">Transferase</keyword>